<name>A0A2J6PZS3_9HELO</name>
<accession>A0A2J6PZS3</accession>
<reference evidence="1 2" key="1">
    <citation type="submission" date="2016-05" db="EMBL/GenBank/DDBJ databases">
        <title>A degradative enzymes factory behind the ericoid mycorrhizal symbiosis.</title>
        <authorList>
            <consortium name="DOE Joint Genome Institute"/>
            <person name="Martino E."/>
            <person name="Morin E."/>
            <person name="Grelet G."/>
            <person name="Kuo A."/>
            <person name="Kohler A."/>
            <person name="Daghino S."/>
            <person name="Barry K."/>
            <person name="Choi C."/>
            <person name="Cichocki N."/>
            <person name="Clum A."/>
            <person name="Copeland A."/>
            <person name="Hainaut M."/>
            <person name="Haridas S."/>
            <person name="Labutti K."/>
            <person name="Lindquist E."/>
            <person name="Lipzen A."/>
            <person name="Khouja H.-R."/>
            <person name="Murat C."/>
            <person name="Ohm R."/>
            <person name="Olson A."/>
            <person name="Spatafora J."/>
            <person name="Veneault-Fourrey C."/>
            <person name="Henrissat B."/>
            <person name="Grigoriev I."/>
            <person name="Martin F."/>
            <person name="Perotto S."/>
        </authorList>
    </citation>
    <scope>NUCLEOTIDE SEQUENCE [LARGE SCALE GENOMIC DNA]</scope>
    <source>
        <strain evidence="1 2">UAMH 7357</strain>
    </source>
</reference>
<gene>
    <name evidence="1" type="ORF">NA56DRAFT_705704</name>
</gene>
<proteinExistence type="predicted"/>
<evidence type="ECO:0000313" key="2">
    <source>
        <dbReference type="Proteomes" id="UP000235672"/>
    </source>
</evidence>
<protein>
    <submittedName>
        <fullName evidence="1">Uncharacterized protein</fullName>
    </submittedName>
</protein>
<dbReference type="EMBL" id="KZ613489">
    <property type="protein sequence ID" value="PMD19533.1"/>
    <property type="molecule type" value="Genomic_DNA"/>
</dbReference>
<dbReference type="AlphaFoldDB" id="A0A2J6PZS3"/>
<sequence>MVIWNIEGLAPPLFYSEDSLFSDSIHQKYWPKVMFKGDLVFLGGENFHPKQITDQQWRDLHHHFIDISSGNRTDLVSEHGPFRPLGCPSTFTESAQTMSAFLTKIKNNQPLTIDGTA</sequence>
<keyword evidence="2" id="KW-1185">Reference proteome</keyword>
<dbReference type="Proteomes" id="UP000235672">
    <property type="component" value="Unassembled WGS sequence"/>
</dbReference>
<evidence type="ECO:0000313" key="1">
    <source>
        <dbReference type="EMBL" id="PMD19533.1"/>
    </source>
</evidence>
<organism evidence="1 2">
    <name type="scientific">Hyaloscypha hepaticicola</name>
    <dbReference type="NCBI Taxonomy" id="2082293"/>
    <lineage>
        <taxon>Eukaryota</taxon>
        <taxon>Fungi</taxon>
        <taxon>Dikarya</taxon>
        <taxon>Ascomycota</taxon>
        <taxon>Pezizomycotina</taxon>
        <taxon>Leotiomycetes</taxon>
        <taxon>Helotiales</taxon>
        <taxon>Hyaloscyphaceae</taxon>
        <taxon>Hyaloscypha</taxon>
    </lineage>
</organism>